<dbReference type="AlphaFoldDB" id="A0A2N0VII8"/>
<keyword evidence="4 11" id="KW-0479">Metal-binding</keyword>
<dbReference type="UniPathway" id="UPA00159">
    <property type="reaction ID" value="UER00277"/>
</dbReference>
<evidence type="ECO:0000256" key="3">
    <source>
        <dbReference type="ARBA" id="ARBA00022598"/>
    </source>
</evidence>
<dbReference type="GO" id="GO:0042802">
    <property type="term" value="F:identical protein binding"/>
    <property type="evidence" value="ECO:0007669"/>
    <property type="project" value="TreeGrafter"/>
</dbReference>
<dbReference type="GO" id="GO:0005829">
    <property type="term" value="C:cytosol"/>
    <property type="evidence" value="ECO:0007669"/>
    <property type="project" value="TreeGrafter"/>
</dbReference>
<keyword evidence="9 11" id="KW-0665">Pyrimidine biosynthesis</keyword>
<feature type="binding site" evidence="11">
    <location>
        <position position="355"/>
    </location>
    <ligand>
        <name>L-glutamine</name>
        <dbReference type="ChEBI" id="CHEBI:58359"/>
    </ligand>
</feature>
<comment type="caution">
    <text evidence="11">Lacks conserved residue(s) required for the propagation of feature annotation.</text>
</comment>
<feature type="binding site" evidence="11">
    <location>
        <position position="72"/>
    </location>
    <ligand>
        <name>Mg(2+)</name>
        <dbReference type="ChEBI" id="CHEBI:18420"/>
    </ligand>
</feature>
<protein>
    <recommendedName>
        <fullName evidence="11">CTP synthase</fullName>
        <ecNumber evidence="11">6.3.4.2</ecNumber>
    </recommendedName>
    <alternativeName>
        <fullName evidence="11">Cytidine 5'-triphosphate synthase</fullName>
    </alternativeName>
    <alternativeName>
        <fullName evidence="11">Cytidine triphosphate synthetase</fullName>
        <shortName evidence="11">CTP synthetase</shortName>
        <shortName evidence="11">CTPS</shortName>
    </alternativeName>
    <alternativeName>
        <fullName evidence="11">UTP--ammonia ligase</fullName>
    </alternativeName>
</protein>
<organism evidence="14 15">
    <name type="scientific">Rhodohalobacter barkolensis</name>
    <dbReference type="NCBI Taxonomy" id="2053187"/>
    <lineage>
        <taxon>Bacteria</taxon>
        <taxon>Pseudomonadati</taxon>
        <taxon>Balneolota</taxon>
        <taxon>Balneolia</taxon>
        <taxon>Balneolales</taxon>
        <taxon>Balneolaceae</taxon>
        <taxon>Rhodohalobacter</taxon>
    </lineage>
</organism>
<dbReference type="Proteomes" id="UP000233398">
    <property type="component" value="Unassembled WGS sequence"/>
</dbReference>
<dbReference type="PANTHER" id="PTHR11550:SF0">
    <property type="entry name" value="CTP SYNTHASE-RELATED"/>
    <property type="match status" value="1"/>
</dbReference>
<dbReference type="GO" id="GO:0097268">
    <property type="term" value="C:cytoophidium"/>
    <property type="evidence" value="ECO:0007669"/>
    <property type="project" value="UniProtKB-ARBA"/>
</dbReference>
<keyword evidence="5 11" id="KW-0547">Nucleotide-binding</keyword>
<feature type="binding site" evidence="11">
    <location>
        <position position="55"/>
    </location>
    <ligand>
        <name>L-glutamine</name>
        <dbReference type="ChEBI" id="CHEBI:58359"/>
    </ligand>
</feature>
<dbReference type="GO" id="GO:0003883">
    <property type="term" value="F:CTP synthase activity"/>
    <property type="evidence" value="ECO:0007669"/>
    <property type="project" value="UniProtKB-UniRule"/>
</dbReference>
<evidence type="ECO:0000256" key="8">
    <source>
        <dbReference type="ARBA" id="ARBA00022962"/>
    </source>
</evidence>
<feature type="domain" description="CTP synthase N-terminal" evidence="13">
    <location>
        <begin position="4"/>
        <end position="268"/>
    </location>
</feature>
<dbReference type="GO" id="GO:0044210">
    <property type="term" value="P:'de novo' CTP biosynthetic process"/>
    <property type="evidence" value="ECO:0007669"/>
    <property type="project" value="UniProtKB-UniRule"/>
</dbReference>
<feature type="binding site" evidence="11">
    <location>
        <position position="72"/>
    </location>
    <ligand>
        <name>ATP</name>
        <dbReference type="ChEBI" id="CHEBI:30616"/>
    </ligand>
</feature>
<evidence type="ECO:0000256" key="11">
    <source>
        <dbReference type="HAMAP-Rule" id="MF_01227"/>
    </source>
</evidence>
<evidence type="ECO:0000313" key="14">
    <source>
        <dbReference type="EMBL" id="PKD43938.1"/>
    </source>
</evidence>
<evidence type="ECO:0000259" key="12">
    <source>
        <dbReference type="Pfam" id="PF00117"/>
    </source>
</evidence>
<feature type="binding site" evidence="11">
    <location>
        <begin position="15"/>
        <end position="20"/>
    </location>
    <ligand>
        <name>ATP</name>
        <dbReference type="ChEBI" id="CHEBI:30616"/>
    </ligand>
</feature>
<evidence type="ECO:0000256" key="4">
    <source>
        <dbReference type="ARBA" id="ARBA00022723"/>
    </source>
</evidence>
<evidence type="ECO:0000256" key="10">
    <source>
        <dbReference type="ARBA" id="ARBA00047781"/>
    </source>
</evidence>
<keyword evidence="3 11" id="KW-0436">Ligase</keyword>
<feature type="active site" evidence="11">
    <location>
        <position position="508"/>
    </location>
</feature>
<dbReference type="OrthoDB" id="9801107at2"/>
<dbReference type="SUPFAM" id="SSF52317">
    <property type="entry name" value="Class I glutamine amidotransferase-like"/>
    <property type="match status" value="1"/>
</dbReference>
<dbReference type="GO" id="GO:0004359">
    <property type="term" value="F:glutaminase activity"/>
    <property type="evidence" value="ECO:0007669"/>
    <property type="project" value="RHEA"/>
</dbReference>
<feature type="binding site" evidence="11">
    <location>
        <begin position="149"/>
        <end position="151"/>
    </location>
    <ligand>
        <name>CTP</name>
        <dbReference type="ChEBI" id="CHEBI:37563"/>
        <note>allosteric inhibitor</note>
    </ligand>
</feature>
<feature type="binding site" evidence="11">
    <location>
        <position position="225"/>
    </location>
    <ligand>
        <name>CTP</name>
        <dbReference type="ChEBI" id="CHEBI:37563"/>
        <note>allosteric inhibitor</note>
    </ligand>
</feature>
<dbReference type="InterPro" id="IPR029062">
    <property type="entry name" value="Class_I_gatase-like"/>
</dbReference>
<feature type="binding site" evidence="11">
    <location>
        <position position="14"/>
    </location>
    <ligand>
        <name>UTP</name>
        <dbReference type="ChEBI" id="CHEBI:46398"/>
    </ligand>
</feature>
<evidence type="ECO:0000256" key="2">
    <source>
        <dbReference type="ARBA" id="ARBA00007533"/>
    </source>
</evidence>
<dbReference type="HAMAP" id="MF_01227">
    <property type="entry name" value="PyrG"/>
    <property type="match status" value="1"/>
</dbReference>
<evidence type="ECO:0000256" key="5">
    <source>
        <dbReference type="ARBA" id="ARBA00022741"/>
    </source>
</evidence>
<feature type="binding site" evidence="11">
    <location>
        <position position="463"/>
    </location>
    <ligand>
        <name>L-glutamine</name>
        <dbReference type="ChEBI" id="CHEBI:58359"/>
    </ligand>
</feature>
<feature type="binding site" evidence="11">
    <location>
        <position position="243"/>
    </location>
    <ligand>
        <name>ATP</name>
        <dbReference type="ChEBI" id="CHEBI:30616"/>
    </ligand>
</feature>
<feature type="binding site" evidence="11">
    <location>
        <position position="142"/>
    </location>
    <ligand>
        <name>Mg(2+)</name>
        <dbReference type="ChEBI" id="CHEBI:18420"/>
    </ligand>
</feature>
<evidence type="ECO:0000313" key="15">
    <source>
        <dbReference type="Proteomes" id="UP000233398"/>
    </source>
</evidence>
<comment type="subunit">
    <text evidence="11">Homotetramer.</text>
</comment>
<comment type="caution">
    <text evidence="14">The sequence shown here is derived from an EMBL/GenBank/DDBJ whole genome shotgun (WGS) entry which is preliminary data.</text>
</comment>
<dbReference type="Gene3D" id="3.40.50.880">
    <property type="match status" value="1"/>
</dbReference>
<evidence type="ECO:0000256" key="7">
    <source>
        <dbReference type="ARBA" id="ARBA00022842"/>
    </source>
</evidence>
<feature type="binding site" evidence="11">
    <location>
        <position position="406"/>
    </location>
    <ligand>
        <name>L-glutamine</name>
        <dbReference type="ChEBI" id="CHEBI:58359"/>
    </ligand>
</feature>
<reference evidence="14 15" key="1">
    <citation type="submission" date="2017-11" db="EMBL/GenBank/DDBJ databases">
        <title>Rhodohalobacter 15182 sp. nov., isolated from a salt lake.</title>
        <authorList>
            <person name="Han S."/>
        </authorList>
    </citation>
    <scope>NUCLEOTIDE SEQUENCE [LARGE SCALE GENOMIC DNA]</scope>
    <source>
        <strain evidence="14 15">15182</strain>
    </source>
</reference>
<keyword evidence="15" id="KW-1185">Reference proteome</keyword>
<comment type="similarity">
    <text evidence="2 11">Belongs to the CTP synthase family.</text>
</comment>
<dbReference type="FunFam" id="3.40.50.300:FF:000009">
    <property type="entry name" value="CTP synthase"/>
    <property type="match status" value="1"/>
</dbReference>
<name>A0A2N0VII8_9BACT</name>
<dbReference type="Gene3D" id="3.40.50.300">
    <property type="entry name" value="P-loop containing nucleotide triphosphate hydrolases"/>
    <property type="match status" value="1"/>
</dbReference>
<keyword evidence="6 11" id="KW-0067">ATP-binding</keyword>
<feature type="binding site" evidence="11">
    <location>
        <begin position="189"/>
        <end position="194"/>
    </location>
    <ligand>
        <name>UTP</name>
        <dbReference type="ChEBI" id="CHEBI:46398"/>
    </ligand>
</feature>
<evidence type="ECO:0000259" key="13">
    <source>
        <dbReference type="Pfam" id="PF06418"/>
    </source>
</evidence>
<dbReference type="PROSITE" id="PS51273">
    <property type="entry name" value="GATASE_TYPE_1"/>
    <property type="match status" value="1"/>
</dbReference>
<feature type="domain" description="Glutamine amidotransferase" evidence="12">
    <location>
        <begin position="305"/>
        <end position="527"/>
    </location>
</feature>
<keyword evidence="7 11" id="KW-0460">Magnesium</keyword>
<dbReference type="NCBIfam" id="TIGR00337">
    <property type="entry name" value="PyrG"/>
    <property type="match status" value="1"/>
</dbReference>
<dbReference type="NCBIfam" id="NF003792">
    <property type="entry name" value="PRK05380.1"/>
    <property type="match status" value="1"/>
</dbReference>
<dbReference type="InterPro" id="IPR027417">
    <property type="entry name" value="P-loop_NTPase"/>
</dbReference>
<dbReference type="InterPro" id="IPR033828">
    <property type="entry name" value="GATase1_CTP_Synthase"/>
</dbReference>
<sequence length="546" mass="60716">MSTKYIFVTGGVTSSLGKGIICASLGRLLVARGLRVTIQKLDPYINVDPGTMNPYEHGEVYVTDDGAETDLDLGHYERFLDVKTSQENNVTTGRIYYDVITKERKGEYLGKTVQVIPHITDEIKSHVLKLGQSDNYDVVITEVGGTVGDIESLPYIEAMRQLRYDVGRKNTLSIHLTLVPYLAAAGELKTKPTQHSVRTLSESGLSPDILVCRSEYELDNSIRSKIAQFCNVENQDVIASLDADSIYEVPLLMRKEGLDRRVIEKLGLPTKNPDLNRWVEFVDRIKNPESRIKVALVGKYVEHHDAYKSIVEALIHGGAMNNAGVDIEWIQSDDLTEENVASELGGVSAILVAPGFGGRGIEGKLAAVKYARVNKIPMLGICLGMQCAVIEYARNCAGMEGANSTEFDEKTPYPVIDFMPEQRDVEDKGGTMRLGKYDCKLAEGSKAFEAYGEKLIEERHRHRFELNNELRDKLESSGLKITGINPDRNLVEIIELENHPWFVGVQFHPELRSTVYDPHPLFVKFIKAAVENSSVSLEGKAEKAAL</sequence>
<comment type="catalytic activity">
    <reaction evidence="11">
        <text>UTP + NH4(+) + ATP = CTP + ADP + phosphate + 2 H(+)</text>
        <dbReference type="Rhea" id="RHEA:16597"/>
        <dbReference type="ChEBI" id="CHEBI:15378"/>
        <dbReference type="ChEBI" id="CHEBI:28938"/>
        <dbReference type="ChEBI" id="CHEBI:30616"/>
        <dbReference type="ChEBI" id="CHEBI:37563"/>
        <dbReference type="ChEBI" id="CHEBI:43474"/>
        <dbReference type="ChEBI" id="CHEBI:46398"/>
        <dbReference type="ChEBI" id="CHEBI:456216"/>
    </reaction>
</comment>
<dbReference type="InterPro" id="IPR017456">
    <property type="entry name" value="CTP_synthase_N"/>
</dbReference>
<comment type="activity regulation">
    <text evidence="11">Allosterically activated by GTP, when glutamine is the substrate; GTP has no effect on the reaction when ammonia is the substrate. The allosteric effector GTP functions by stabilizing the protein conformation that binds the tetrahedral intermediate(s) formed during glutamine hydrolysis. Inhibited by the product CTP, via allosteric rather than competitive inhibition.</text>
</comment>
<comment type="catalytic activity">
    <reaction evidence="11">
        <text>L-glutamine + H2O = L-glutamate + NH4(+)</text>
        <dbReference type="Rhea" id="RHEA:15889"/>
        <dbReference type="ChEBI" id="CHEBI:15377"/>
        <dbReference type="ChEBI" id="CHEBI:28938"/>
        <dbReference type="ChEBI" id="CHEBI:29985"/>
        <dbReference type="ChEBI" id="CHEBI:58359"/>
    </reaction>
</comment>
<feature type="region of interest" description="Amidoligase domain" evidence="11">
    <location>
        <begin position="1"/>
        <end position="268"/>
    </location>
</feature>
<dbReference type="FunFam" id="3.40.50.880:FF:000002">
    <property type="entry name" value="CTP synthase"/>
    <property type="match status" value="1"/>
</dbReference>
<feature type="binding site" evidence="11">
    <location>
        <position position="14"/>
    </location>
    <ligand>
        <name>CTP</name>
        <dbReference type="ChEBI" id="CHEBI:37563"/>
        <note>allosteric inhibitor</note>
    </ligand>
</feature>
<keyword evidence="8 11" id="KW-0315">Glutamine amidotransferase</keyword>
<comment type="miscellaneous">
    <text evidence="11">CTPSs have evolved a hybrid strategy for distinguishing between UTP and CTP. The overlapping regions of the product feedback inhibitory and substrate sites recognize a common feature in both compounds, the triphosphate moiety. To differentiate isosteric substrate and product pyrimidine rings, an additional pocket far from the expected kinase/ligase catalytic site, specifically recognizes the cytosine and ribose portions of the product inhibitor.</text>
</comment>
<dbReference type="GO" id="GO:0019856">
    <property type="term" value="P:pyrimidine nucleobase biosynthetic process"/>
    <property type="evidence" value="ECO:0007669"/>
    <property type="project" value="TreeGrafter"/>
</dbReference>
<feature type="binding site" evidence="11">
    <location>
        <position position="225"/>
    </location>
    <ligand>
        <name>UTP</name>
        <dbReference type="ChEBI" id="CHEBI:46398"/>
    </ligand>
</feature>
<evidence type="ECO:0000256" key="6">
    <source>
        <dbReference type="ARBA" id="ARBA00022840"/>
    </source>
</evidence>
<dbReference type="Pfam" id="PF06418">
    <property type="entry name" value="CTP_synth_N"/>
    <property type="match status" value="1"/>
</dbReference>
<feature type="binding site" evidence="11">
    <location>
        <begin position="383"/>
        <end position="386"/>
    </location>
    <ligand>
        <name>L-glutamine</name>
        <dbReference type="ChEBI" id="CHEBI:58359"/>
    </ligand>
</feature>
<dbReference type="EC" id="6.3.4.2" evidence="11"/>
<feature type="binding site" evidence="11">
    <location>
        <begin position="189"/>
        <end position="194"/>
    </location>
    <ligand>
        <name>CTP</name>
        <dbReference type="ChEBI" id="CHEBI:37563"/>
        <note>allosteric inhibitor</note>
    </ligand>
</feature>
<evidence type="ECO:0000256" key="1">
    <source>
        <dbReference type="ARBA" id="ARBA00005171"/>
    </source>
</evidence>
<feature type="active site" evidence="11">
    <location>
        <position position="510"/>
    </location>
</feature>
<comment type="catalytic activity">
    <reaction evidence="10 11">
        <text>UTP + L-glutamine + ATP + H2O = CTP + L-glutamate + ADP + phosphate + 2 H(+)</text>
        <dbReference type="Rhea" id="RHEA:26426"/>
        <dbReference type="ChEBI" id="CHEBI:15377"/>
        <dbReference type="ChEBI" id="CHEBI:15378"/>
        <dbReference type="ChEBI" id="CHEBI:29985"/>
        <dbReference type="ChEBI" id="CHEBI:30616"/>
        <dbReference type="ChEBI" id="CHEBI:37563"/>
        <dbReference type="ChEBI" id="CHEBI:43474"/>
        <dbReference type="ChEBI" id="CHEBI:46398"/>
        <dbReference type="ChEBI" id="CHEBI:58359"/>
        <dbReference type="ChEBI" id="CHEBI:456216"/>
        <dbReference type="EC" id="6.3.4.2"/>
    </reaction>
</comment>
<proteinExistence type="inferred from homology"/>
<feature type="active site" description="Nucleophile; for glutamine hydrolysis" evidence="11">
    <location>
        <position position="382"/>
    </location>
</feature>
<accession>A0A2N0VII8</accession>
<dbReference type="InterPro" id="IPR017926">
    <property type="entry name" value="GATASE"/>
</dbReference>
<evidence type="ECO:0000256" key="9">
    <source>
        <dbReference type="ARBA" id="ARBA00022975"/>
    </source>
</evidence>
<dbReference type="CDD" id="cd03113">
    <property type="entry name" value="CTPS_N"/>
    <property type="match status" value="1"/>
</dbReference>
<dbReference type="SUPFAM" id="SSF52540">
    <property type="entry name" value="P-loop containing nucleoside triphosphate hydrolases"/>
    <property type="match status" value="1"/>
</dbReference>
<dbReference type="Pfam" id="PF00117">
    <property type="entry name" value="GATase"/>
    <property type="match status" value="1"/>
</dbReference>
<comment type="function">
    <text evidence="11">Catalyzes the ATP-dependent amination of UTP to CTP with either L-glutamine or ammonia as the source of nitrogen. Regulates intracellular CTP levels through interactions with the four ribonucleotide triphosphates.</text>
</comment>
<dbReference type="GO" id="GO:0046872">
    <property type="term" value="F:metal ion binding"/>
    <property type="evidence" value="ECO:0007669"/>
    <property type="project" value="UniProtKB-KW"/>
</dbReference>
<dbReference type="EMBL" id="PISP01000001">
    <property type="protein sequence ID" value="PKD43938.1"/>
    <property type="molecule type" value="Genomic_DNA"/>
</dbReference>
<dbReference type="GO" id="GO:0005524">
    <property type="term" value="F:ATP binding"/>
    <property type="evidence" value="ECO:0007669"/>
    <property type="project" value="UniProtKB-KW"/>
</dbReference>
<dbReference type="PANTHER" id="PTHR11550">
    <property type="entry name" value="CTP SYNTHASE"/>
    <property type="match status" value="1"/>
</dbReference>
<gene>
    <name evidence="11" type="primary">pyrG</name>
    <name evidence="14" type="ORF">CWD77_00195</name>
</gene>
<comment type="pathway">
    <text evidence="1 11">Pyrimidine metabolism; CTP biosynthesis via de novo pathway; CTP from UDP: step 2/2.</text>
</comment>
<dbReference type="InterPro" id="IPR004468">
    <property type="entry name" value="CTP_synthase"/>
</dbReference>
<dbReference type="CDD" id="cd01746">
    <property type="entry name" value="GATase1_CTP_Synthase"/>
    <property type="match status" value="1"/>
</dbReference>
<dbReference type="RefSeq" id="WP_101071181.1">
    <property type="nucleotide sequence ID" value="NZ_PISP01000001.1"/>
</dbReference>